<evidence type="ECO:0000256" key="1">
    <source>
        <dbReference type="SAM" id="MobiDB-lite"/>
    </source>
</evidence>
<feature type="compositionally biased region" description="Basic and acidic residues" evidence="1">
    <location>
        <begin position="62"/>
        <end position="91"/>
    </location>
</feature>
<keyword evidence="2" id="KW-1185">Reference proteome</keyword>
<protein>
    <submittedName>
        <fullName evidence="3">LigA</fullName>
    </submittedName>
</protein>
<evidence type="ECO:0000313" key="3">
    <source>
        <dbReference type="WBParaSite" id="PTRK_0001526700.1"/>
    </source>
</evidence>
<feature type="compositionally biased region" description="Basic residues" evidence="1">
    <location>
        <begin position="333"/>
        <end position="344"/>
    </location>
</feature>
<feature type="compositionally biased region" description="Basic and acidic residues" evidence="1">
    <location>
        <begin position="303"/>
        <end position="324"/>
    </location>
</feature>
<feature type="compositionally biased region" description="Basic residues" evidence="1">
    <location>
        <begin position="139"/>
        <end position="148"/>
    </location>
</feature>
<name>A0A0N5A0Z0_PARTI</name>
<dbReference type="WBParaSite" id="PTRK_0001526700.1">
    <property type="protein sequence ID" value="PTRK_0001526700.1"/>
    <property type="gene ID" value="PTRK_0001526700"/>
</dbReference>
<dbReference type="Proteomes" id="UP000038045">
    <property type="component" value="Unplaced"/>
</dbReference>
<feature type="region of interest" description="Disordered" evidence="1">
    <location>
        <begin position="1"/>
        <end position="181"/>
    </location>
</feature>
<accession>A0A0N5A0Z0</accession>
<feature type="region of interest" description="Disordered" evidence="1">
    <location>
        <begin position="219"/>
        <end position="356"/>
    </location>
</feature>
<evidence type="ECO:0000313" key="2">
    <source>
        <dbReference type="Proteomes" id="UP000038045"/>
    </source>
</evidence>
<feature type="compositionally biased region" description="Basic residues" evidence="1">
    <location>
        <begin position="260"/>
        <end position="284"/>
    </location>
</feature>
<reference evidence="3" key="1">
    <citation type="submission" date="2017-02" db="UniProtKB">
        <authorList>
            <consortium name="WormBaseParasite"/>
        </authorList>
    </citation>
    <scope>IDENTIFICATION</scope>
</reference>
<proteinExistence type="predicted"/>
<organism evidence="2 3">
    <name type="scientific">Parastrongyloides trichosuri</name>
    <name type="common">Possum-specific nematode worm</name>
    <dbReference type="NCBI Taxonomy" id="131310"/>
    <lineage>
        <taxon>Eukaryota</taxon>
        <taxon>Metazoa</taxon>
        <taxon>Ecdysozoa</taxon>
        <taxon>Nematoda</taxon>
        <taxon>Chromadorea</taxon>
        <taxon>Rhabditida</taxon>
        <taxon>Tylenchina</taxon>
        <taxon>Panagrolaimomorpha</taxon>
        <taxon>Strongyloidoidea</taxon>
        <taxon>Strongyloididae</taxon>
        <taxon>Parastrongyloides</taxon>
    </lineage>
</organism>
<dbReference type="AlphaFoldDB" id="A0A0N5A0Z0"/>
<sequence>MSIVRLNEGAGPGGDRADRSRLRQGLGHETGQGWRGGRDRKRLDRLAGPRHGARHRRPAGRPGDRGVRPRILGQDDARPAHRGRGPEEGRRGRLRRRRTRAGPGLCAKAGRQPGRPAGVAARHGRAGAGDRRHPGALGRRGHRGGRLGRRPDATRGNRRRDGRQPARPAGPPDVAGPAQTDGLDLQVEVHRPVHQPDPSQDRRHVRLARDDDGRQCAEVLRLGAPRHPPHRRDQEPRRGRRQHHPRQGGQEQGRSAVPRGHLRHHVRRRHLQDRRDHRSGRQGQHHREVRFVVLLRLHPHRSGPREREGVPEEQPRHGPRHREGGAPVDGQDRRRHAGRARAGRRSGSGGLIRPIT</sequence>